<accession>A0AAX6G2F3</accession>
<proteinExistence type="predicted"/>
<organism evidence="1 2">
    <name type="scientific">Iris pallida</name>
    <name type="common">Sweet iris</name>
    <dbReference type="NCBI Taxonomy" id="29817"/>
    <lineage>
        <taxon>Eukaryota</taxon>
        <taxon>Viridiplantae</taxon>
        <taxon>Streptophyta</taxon>
        <taxon>Embryophyta</taxon>
        <taxon>Tracheophyta</taxon>
        <taxon>Spermatophyta</taxon>
        <taxon>Magnoliopsida</taxon>
        <taxon>Liliopsida</taxon>
        <taxon>Asparagales</taxon>
        <taxon>Iridaceae</taxon>
        <taxon>Iridoideae</taxon>
        <taxon>Irideae</taxon>
        <taxon>Iris</taxon>
    </lineage>
</organism>
<reference evidence="1" key="2">
    <citation type="submission" date="2023-04" db="EMBL/GenBank/DDBJ databases">
        <authorList>
            <person name="Bruccoleri R.E."/>
            <person name="Oakeley E.J."/>
            <person name="Faust A.-M."/>
            <person name="Dessus-Babus S."/>
            <person name="Altorfer M."/>
            <person name="Burckhardt D."/>
            <person name="Oertli M."/>
            <person name="Naumann U."/>
            <person name="Petersen F."/>
            <person name="Wong J."/>
        </authorList>
    </citation>
    <scope>NUCLEOTIDE SEQUENCE</scope>
    <source>
        <strain evidence="1">GSM-AAB239-AS_SAM_17_03QT</strain>
        <tissue evidence="1">Leaf</tissue>
    </source>
</reference>
<dbReference type="EMBL" id="JANAVB010024000">
    <property type="protein sequence ID" value="KAJ6822623.1"/>
    <property type="molecule type" value="Genomic_DNA"/>
</dbReference>
<name>A0AAX6G2F3_IRIPA</name>
<dbReference type="Proteomes" id="UP001140949">
    <property type="component" value="Unassembled WGS sequence"/>
</dbReference>
<gene>
    <name evidence="1" type="ORF">M6B38_386990</name>
</gene>
<dbReference type="AlphaFoldDB" id="A0AAX6G2F3"/>
<keyword evidence="2" id="KW-1185">Reference proteome</keyword>
<reference evidence="1" key="1">
    <citation type="journal article" date="2023" name="GigaByte">
        <title>Genome assembly of the bearded iris, Iris pallida Lam.</title>
        <authorList>
            <person name="Bruccoleri R.E."/>
            <person name="Oakeley E.J."/>
            <person name="Faust A.M.E."/>
            <person name="Altorfer M."/>
            <person name="Dessus-Babus S."/>
            <person name="Burckhardt D."/>
            <person name="Oertli M."/>
            <person name="Naumann U."/>
            <person name="Petersen F."/>
            <person name="Wong J."/>
        </authorList>
    </citation>
    <scope>NUCLEOTIDE SEQUENCE</scope>
    <source>
        <strain evidence="1">GSM-AAB239-AS_SAM_17_03QT</strain>
    </source>
</reference>
<evidence type="ECO:0000313" key="1">
    <source>
        <dbReference type="EMBL" id="KAJ6822623.1"/>
    </source>
</evidence>
<evidence type="ECO:0000313" key="2">
    <source>
        <dbReference type="Proteomes" id="UP001140949"/>
    </source>
</evidence>
<protein>
    <submittedName>
        <fullName evidence="1">Uncharacterized protein</fullName>
    </submittedName>
</protein>
<sequence length="68" mass="7909">MRVRSRSLIDNSMFLTERCEFMRPVLPTSITSYPFELLSSLPLSFSSELLELLECFVFSLQQVDECIL</sequence>
<comment type="caution">
    <text evidence="1">The sequence shown here is derived from an EMBL/GenBank/DDBJ whole genome shotgun (WGS) entry which is preliminary data.</text>
</comment>